<name>A0A518D5I8_9BACT</name>
<dbReference type="RefSeq" id="WP_145280232.1">
    <property type="nucleotide sequence ID" value="NZ_CP036291.1"/>
</dbReference>
<dbReference type="InterPro" id="IPR015421">
    <property type="entry name" value="PyrdxlP-dep_Trfase_major"/>
</dbReference>
<keyword evidence="5" id="KW-0670">Pyruvate</keyword>
<dbReference type="InterPro" id="IPR004839">
    <property type="entry name" value="Aminotransferase_I/II_large"/>
</dbReference>
<dbReference type="KEGG" id="pnd:Pla175_00860"/>
<protein>
    <submittedName>
        <fullName evidence="5">Glutamate-pyruvate aminotransferase AlaC</fullName>
        <ecNumber evidence="5">2.6.1.2</ecNumber>
    </submittedName>
</protein>
<keyword evidence="2 5" id="KW-0032">Aminotransferase</keyword>
<dbReference type="Pfam" id="PF00155">
    <property type="entry name" value="Aminotran_1_2"/>
    <property type="match status" value="1"/>
</dbReference>
<reference evidence="5 6" key="1">
    <citation type="submission" date="2019-02" db="EMBL/GenBank/DDBJ databases">
        <title>Deep-cultivation of Planctomycetes and their phenomic and genomic characterization uncovers novel biology.</title>
        <authorList>
            <person name="Wiegand S."/>
            <person name="Jogler M."/>
            <person name="Boedeker C."/>
            <person name="Pinto D."/>
            <person name="Vollmers J."/>
            <person name="Rivas-Marin E."/>
            <person name="Kohn T."/>
            <person name="Peeters S.H."/>
            <person name="Heuer A."/>
            <person name="Rast P."/>
            <person name="Oberbeckmann S."/>
            <person name="Bunk B."/>
            <person name="Jeske O."/>
            <person name="Meyerdierks A."/>
            <person name="Storesund J.E."/>
            <person name="Kallscheuer N."/>
            <person name="Luecker S."/>
            <person name="Lage O.M."/>
            <person name="Pohl T."/>
            <person name="Merkel B.J."/>
            <person name="Hornburger P."/>
            <person name="Mueller R.-W."/>
            <person name="Bruemmer F."/>
            <person name="Labrenz M."/>
            <person name="Spormann A.M."/>
            <person name="Op den Camp H."/>
            <person name="Overmann J."/>
            <person name="Amann R."/>
            <person name="Jetten M.S.M."/>
            <person name="Mascher T."/>
            <person name="Medema M.H."/>
            <person name="Devos D.P."/>
            <person name="Kaster A.-K."/>
            <person name="Ovreas L."/>
            <person name="Rohde M."/>
            <person name="Galperin M.Y."/>
            <person name="Jogler C."/>
        </authorList>
    </citation>
    <scope>NUCLEOTIDE SEQUENCE [LARGE SCALE GENOMIC DNA]</scope>
    <source>
        <strain evidence="5 6">Pla175</strain>
    </source>
</reference>
<dbReference type="InterPro" id="IPR015424">
    <property type="entry name" value="PyrdxlP-dep_Trfase"/>
</dbReference>
<keyword evidence="6" id="KW-1185">Reference proteome</keyword>
<evidence type="ECO:0000313" key="5">
    <source>
        <dbReference type="EMBL" id="QDU86736.1"/>
    </source>
</evidence>
<sequence>MSLSIPISHLALRRMTNDPAFQVDTAQRVKRLPPYLFGKINKRIYEKRTAGDDVIELGMGNPTDPPQDLVIEKLTEAAQDPRNHRYSKSNGIASLRREVGAKYFKKYGVRIDPESEAIVCLGSKEGFSHMCLALMGPGDTAVVPAPYFPVHVYAVALAGANAISLDVSNSDKFLSDIAYTCETLYPKPKLLILCYPHNPSAVVVEQAFYDEVVKLAKRYNLMVISDFAYADVAFDGYKPPSFLASEGAIDVGVEFTTMSKGYNMAGWRVGFCCGNREMIQALATIKGYYDYGMFQAIQIAAIMALRHTDAAVEQQSLIYQSRRDALCDGLSRLGWQDARPKAGMFVWQPIPEPWRSRMSTMDFAMMLLEEGNVAVSPGSGFGPAGEGFLRMSLVENEARLRQAVRQIRACLKEAEGKYNEVEGAAFAPAAVESQS</sequence>
<dbReference type="GO" id="GO:0004021">
    <property type="term" value="F:L-alanine:2-oxoglutarate aminotransferase activity"/>
    <property type="evidence" value="ECO:0007669"/>
    <property type="project" value="UniProtKB-EC"/>
</dbReference>
<organism evidence="5 6">
    <name type="scientific">Pirellulimonas nuda</name>
    <dbReference type="NCBI Taxonomy" id="2528009"/>
    <lineage>
        <taxon>Bacteria</taxon>
        <taxon>Pseudomonadati</taxon>
        <taxon>Planctomycetota</taxon>
        <taxon>Planctomycetia</taxon>
        <taxon>Pirellulales</taxon>
        <taxon>Lacipirellulaceae</taxon>
        <taxon>Pirellulimonas</taxon>
    </lineage>
</organism>
<dbReference type="PANTHER" id="PTHR42832">
    <property type="entry name" value="AMINO ACID AMINOTRANSFERASE"/>
    <property type="match status" value="1"/>
</dbReference>
<dbReference type="Proteomes" id="UP000317429">
    <property type="component" value="Chromosome"/>
</dbReference>
<dbReference type="OrthoDB" id="231967at2"/>
<accession>A0A518D5I8</accession>
<gene>
    <name evidence="5" type="primary">alaC</name>
    <name evidence="5" type="ORF">Pla175_00860</name>
</gene>
<dbReference type="InterPro" id="IPR015422">
    <property type="entry name" value="PyrdxlP-dep_Trfase_small"/>
</dbReference>
<evidence type="ECO:0000313" key="6">
    <source>
        <dbReference type="Proteomes" id="UP000317429"/>
    </source>
</evidence>
<keyword evidence="3 5" id="KW-0808">Transferase</keyword>
<dbReference type="Gene3D" id="3.40.640.10">
    <property type="entry name" value="Type I PLP-dependent aspartate aminotransferase-like (Major domain)"/>
    <property type="match status" value="1"/>
</dbReference>
<proteinExistence type="predicted"/>
<comment type="cofactor">
    <cofactor evidence="1">
        <name>pyridoxal 5'-phosphate</name>
        <dbReference type="ChEBI" id="CHEBI:597326"/>
    </cofactor>
</comment>
<dbReference type="EMBL" id="CP036291">
    <property type="protein sequence ID" value="QDU86736.1"/>
    <property type="molecule type" value="Genomic_DNA"/>
</dbReference>
<dbReference type="EC" id="2.6.1.2" evidence="5"/>
<dbReference type="Gene3D" id="3.90.1150.10">
    <property type="entry name" value="Aspartate Aminotransferase, domain 1"/>
    <property type="match status" value="1"/>
</dbReference>
<dbReference type="SUPFAM" id="SSF53383">
    <property type="entry name" value="PLP-dependent transferases"/>
    <property type="match status" value="1"/>
</dbReference>
<dbReference type="GO" id="GO:0030170">
    <property type="term" value="F:pyridoxal phosphate binding"/>
    <property type="evidence" value="ECO:0007669"/>
    <property type="project" value="InterPro"/>
</dbReference>
<dbReference type="AlphaFoldDB" id="A0A518D5I8"/>
<evidence type="ECO:0000256" key="1">
    <source>
        <dbReference type="ARBA" id="ARBA00001933"/>
    </source>
</evidence>
<evidence type="ECO:0000256" key="2">
    <source>
        <dbReference type="ARBA" id="ARBA00022576"/>
    </source>
</evidence>
<evidence type="ECO:0000259" key="4">
    <source>
        <dbReference type="Pfam" id="PF00155"/>
    </source>
</evidence>
<feature type="domain" description="Aminotransferase class I/classII large" evidence="4">
    <location>
        <begin position="53"/>
        <end position="407"/>
    </location>
</feature>
<dbReference type="PANTHER" id="PTHR42832:SF1">
    <property type="entry name" value="GLUTAMATE-PYRUVATE AMINOTRANSFERASE ALAC"/>
    <property type="match status" value="1"/>
</dbReference>
<dbReference type="InterPro" id="IPR050881">
    <property type="entry name" value="LL-DAP_aminotransferase"/>
</dbReference>
<dbReference type="CDD" id="cd00609">
    <property type="entry name" value="AAT_like"/>
    <property type="match status" value="1"/>
</dbReference>
<evidence type="ECO:0000256" key="3">
    <source>
        <dbReference type="ARBA" id="ARBA00022679"/>
    </source>
</evidence>